<reference evidence="1" key="1">
    <citation type="submission" date="2023-03" db="EMBL/GenBank/DDBJ databases">
        <title>Complete genome of Cladonia borealis.</title>
        <authorList>
            <person name="Park H."/>
        </authorList>
    </citation>
    <scope>NUCLEOTIDE SEQUENCE</scope>
    <source>
        <strain evidence="1">ANT050790</strain>
    </source>
</reference>
<evidence type="ECO:0000313" key="1">
    <source>
        <dbReference type="EMBL" id="KAK0510619.1"/>
    </source>
</evidence>
<dbReference type="AlphaFoldDB" id="A0AA39QZ31"/>
<proteinExistence type="predicted"/>
<evidence type="ECO:0000313" key="2">
    <source>
        <dbReference type="Proteomes" id="UP001166286"/>
    </source>
</evidence>
<name>A0AA39QZ31_9LECA</name>
<gene>
    <name evidence="1" type="ORF">JMJ35_007051</name>
</gene>
<dbReference type="Proteomes" id="UP001166286">
    <property type="component" value="Unassembled WGS sequence"/>
</dbReference>
<comment type="caution">
    <text evidence="1">The sequence shown here is derived from an EMBL/GenBank/DDBJ whole genome shotgun (WGS) entry which is preliminary data.</text>
</comment>
<organism evidence="1 2">
    <name type="scientific">Cladonia borealis</name>
    <dbReference type="NCBI Taxonomy" id="184061"/>
    <lineage>
        <taxon>Eukaryota</taxon>
        <taxon>Fungi</taxon>
        <taxon>Dikarya</taxon>
        <taxon>Ascomycota</taxon>
        <taxon>Pezizomycotina</taxon>
        <taxon>Lecanoromycetes</taxon>
        <taxon>OSLEUM clade</taxon>
        <taxon>Lecanoromycetidae</taxon>
        <taxon>Lecanorales</taxon>
        <taxon>Lecanorineae</taxon>
        <taxon>Cladoniaceae</taxon>
        <taxon>Cladonia</taxon>
    </lineage>
</organism>
<keyword evidence="2" id="KW-1185">Reference proteome</keyword>
<dbReference type="PANTHER" id="PTHR24148:SF64">
    <property type="entry name" value="HETEROKARYON INCOMPATIBILITY DOMAIN-CONTAINING PROTEIN"/>
    <property type="match status" value="1"/>
</dbReference>
<protein>
    <submittedName>
        <fullName evidence="1">Uncharacterized protein</fullName>
    </submittedName>
</protein>
<dbReference type="Pfam" id="PF26639">
    <property type="entry name" value="Het-6_barrel"/>
    <property type="match status" value="1"/>
</dbReference>
<accession>A0AA39QZ31</accession>
<dbReference type="InterPro" id="IPR052895">
    <property type="entry name" value="HetReg/Transcr_Mod"/>
</dbReference>
<dbReference type="PANTHER" id="PTHR24148">
    <property type="entry name" value="ANKYRIN REPEAT DOMAIN-CONTAINING PROTEIN 39 HOMOLOG-RELATED"/>
    <property type="match status" value="1"/>
</dbReference>
<sequence>MENKQNNKLPSWVPDWSTFSYDSTRFDLERELAKPRFSPASASVLKYKISPDSKTLTLYGRLEQIRERVEIPIPTRDEYRDYLRVISSDDSDFESENDRTMIIYFTQLRFMYNFMAWMDFVDDNGTLKVYHEEQSAIISCLTGDSPRLGSIVGLKNTFLVWFELVSQLTDEVNQSLWIEYHELPDDFIDTVMQETTGRQLLVTETGRFGTVEPSVEPGDLVGQVTGMTEPIVVRKTDEEYHLIGAAAYVNGTMQGETWPKDESSLIEIDLV</sequence>
<dbReference type="EMBL" id="JAFEKC020000015">
    <property type="protein sequence ID" value="KAK0510619.1"/>
    <property type="molecule type" value="Genomic_DNA"/>
</dbReference>